<evidence type="ECO:0000256" key="9">
    <source>
        <dbReference type="SAM" id="MobiDB-lite"/>
    </source>
</evidence>
<name>A0A8S4PE28_OWEFU</name>
<feature type="non-terminal residue" evidence="11">
    <location>
        <position position="121"/>
    </location>
</feature>
<dbReference type="GO" id="GO:0005743">
    <property type="term" value="C:mitochondrial inner membrane"/>
    <property type="evidence" value="ECO:0007669"/>
    <property type="project" value="UniProtKB-SubCell"/>
</dbReference>
<evidence type="ECO:0000256" key="10">
    <source>
        <dbReference type="SAM" id="Phobius"/>
    </source>
</evidence>
<proteinExistence type="inferred from homology"/>
<feature type="compositionally biased region" description="Basic and acidic residues" evidence="9">
    <location>
        <begin position="102"/>
        <end position="115"/>
    </location>
</feature>
<dbReference type="PANTHER" id="PTHR17130:SF14">
    <property type="entry name" value="CYTOCHROME C OXIDASE ASSEMBLY PROTEIN COX16 HOMOLOG, MITOCHONDRIAL"/>
    <property type="match status" value="1"/>
</dbReference>
<gene>
    <name evidence="11" type="ORF">OFUS_LOCUS16893</name>
</gene>
<keyword evidence="5" id="KW-0999">Mitochondrion inner membrane</keyword>
<evidence type="ECO:0000256" key="6">
    <source>
        <dbReference type="ARBA" id="ARBA00022989"/>
    </source>
</evidence>
<evidence type="ECO:0000256" key="3">
    <source>
        <dbReference type="ARBA" id="ARBA00021814"/>
    </source>
</evidence>
<keyword evidence="4 10" id="KW-0812">Transmembrane</keyword>
<evidence type="ECO:0000313" key="12">
    <source>
        <dbReference type="Proteomes" id="UP000749559"/>
    </source>
</evidence>
<keyword evidence="12" id="KW-1185">Reference proteome</keyword>
<accession>A0A8S4PE28</accession>
<evidence type="ECO:0000256" key="5">
    <source>
        <dbReference type="ARBA" id="ARBA00022792"/>
    </source>
</evidence>
<evidence type="ECO:0000256" key="2">
    <source>
        <dbReference type="ARBA" id="ARBA00008370"/>
    </source>
</evidence>
<dbReference type="OrthoDB" id="5516033at2759"/>
<dbReference type="Pfam" id="PF14138">
    <property type="entry name" value="COX16"/>
    <property type="match status" value="1"/>
</dbReference>
<evidence type="ECO:0000313" key="11">
    <source>
        <dbReference type="EMBL" id="CAH1791851.1"/>
    </source>
</evidence>
<evidence type="ECO:0000256" key="1">
    <source>
        <dbReference type="ARBA" id="ARBA00004434"/>
    </source>
</evidence>
<dbReference type="Proteomes" id="UP000749559">
    <property type="component" value="Unassembled WGS sequence"/>
</dbReference>
<feature type="transmembrane region" description="Helical" evidence="10">
    <location>
        <begin position="20"/>
        <end position="37"/>
    </location>
</feature>
<comment type="similarity">
    <text evidence="2">Belongs to the COX16 family.</text>
</comment>
<protein>
    <recommendedName>
        <fullName evidence="3">Cytochrome c oxidase assembly protein COX16 homolog, mitochondrial</fullName>
    </recommendedName>
</protein>
<evidence type="ECO:0000256" key="7">
    <source>
        <dbReference type="ARBA" id="ARBA00023128"/>
    </source>
</evidence>
<keyword evidence="7" id="KW-0496">Mitochondrion</keyword>
<organism evidence="11 12">
    <name type="scientific">Owenia fusiformis</name>
    <name type="common">Polychaete worm</name>
    <dbReference type="NCBI Taxonomy" id="6347"/>
    <lineage>
        <taxon>Eukaryota</taxon>
        <taxon>Metazoa</taxon>
        <taxon>Spiralia</taxon>
        <taxon>Lophotrochozoa</taxon>
        <taxon>Annelida</taxon>
        <taxon>Polychaeta</taxon>
        <taxon>Sedentaria</taxon>
        <taxon>Canalipalpata</taxon>
        <taxon>Sabellida</taxon>
        <taxon>Oweniida</taxon>
        <taxon>Oweniidae</taxon>
        <taxon>Owenia</taxon>
    </lineage>
</organism>
<dbReference type="PANTHER" id="PTHR17130">
    <property type="entry name" value="MITOCHONDRIAL OUTER MEMBRANE PROTEIN 25"/>
    <property type="match status" value="1"/>
</dbReference>
<reference evidence="11" key="1">
    <citation type="submission" date="2022-03" db="EMBL/GenBank/DDBJ databases">
        <authorList>
            <person name="Martin C."/>
        </authorList>
    </citation>
    <scope>NUCLEOTIDE SEQUENCE</scope>
</reference>
<feature type="region of interest" description="Disordered" evidence="9">
    <location>
        <begin position="98"/>
        <end position="121"/>
    </location>
</feature>
<dbReference type="EMBL" id="CAIIXF020000008">
    <property type="protein sequence ID" value="CAH1791851.1"/>
    <property type="molecule type" value="Genomic_DNA"/>
</dbReference>
<comment type="subcellular location">
    <subcellularLocation>
        <location evidence="1">Mitochondrion inner membrane</location>
        <topology evidence="1">Single-pass membrane protein</topology>
    </subcellularLocation>
</comment>
<keyword evidence="6 10" id="KW-1133">Transmembrane helix</keyword>
<dbReference type="AlphaFoldDB" id="A0A8S4PE28"/>
<keyword evidence="8 10" id="KW-0472">Membrane</keyword>
<evidence type="ECO:0000256" key="8">
    <source>
        <dbReference type="ARBA" id="ARBA00023136"/>
    </source>
</evidence>
<comment type="caution">
    <text evidence="11">The sequence shown here is derived from an EMBL/GenBank/DDBJ whole genome shotgun (WGS) entry which is preliminary data.</text>
</comment>
<dbReference type="GO" id="GO:0033617">
    <property type="term" value="P:mitochondrial respiratory chain complex IV assembly"/>
    <property type="evidence" value="ECO:0007669"/>
    <property type="project" value="TreeGrafter"/>
</dbReference>
<dbReference type="InterPro" id="IPR020164">
    <property type="entry name" value="Cyt_c_Oxase_assmbl_COX16"/>
</dbReference>
<sequence>IGQMEKMIKIISHAKNNQFIKYGIPFFILVAGGSFGLKHFTSIRFEYKASRQMIKNKSEVEKMLEEEKGIKLKPKEDVTIEKIYEEVEKKDIDTWSNVRGPRPWEDSKQVQKEFKAQAAST</sequence>
<evidence type="ECO:0000256" key="4">
    <source>
        <dbReference type="ARBA" id="ARBA00022692"/>
    </source>
</evidence>